<organism evidence="2 3">
    <name type="scientific">Stegodyphus mimosarum</name>
    <name type="common">African social velvet spider</name>
    <dbReference type="NCBI Taxonomy" id="407821"/>
    <lineage>
        <taxon>Eukaryota</taxon>
        <taxon>Metazoa</taxon>
        <taxon>Ecdysozoa</taxon>
        <taxon>Arthropoda</taxon>
        <taxon>Chelicerata</taxon>
        <taxon>Arachnida</taxon>
        <taxon>Araneae</taxon>
        <taxon>Araneomorphae</taxon>
        <taxon>Entelegynae</taxon>
        <taxon>Eresoidea</taxon>
        <taxon>Eresidae</taxon>
        <taxon>Stegodyphus</taxon>
    </lineage>
</organism>
<dbReference type="STRING" id="407821.A0A087TGS9"/>
<reference evidence="2 3" key="1">
    <citation type="submission" date="2013-11" db="EMBL/GenBank/DDBJ databases">
        <title>Genome sequencing of Stegodyphus mimosarum.</title>
        <authorList>
            <person name="Bechsgaard J."/>
        </authorList>
    </citation>
    <scope>NUCLEOTIDE SEQUENCE [LARGE SCALE GENOMIC DNA]</scope>
</reference>
<dbReference type="Gene3D" id="2.30.42.10">
    <property type="match status" value="1"/>
</dbReference>
<dbReference type="InterPro" id="IPR001478">
    <property type="entry name" value="PDZ"/>
</dbReference>
<dbReference type="InterPro" id="IPR051342">
    <property type="entry name" value="PDZ_scaffold"/>
</dbReference>
<dbReference type="OMA" id="FGAVIIH"/>
<dbReference type="SUPFAM" id="SSF50156">
    <property type="entry name" value="PDZ domain-like"/>
    <property type="match status" value="1"/>
</dbReference>
<dbReference type="AlphaFoldDB" id="A0A087TGS9"/>
<name>A0A087TGS9_STEMI</name>
<dbReference type="OrthoDB" id="6420429at2759"/>
<evidence type="ECO:0000313" key="2">
    <source>
        <dbReference type="EMBL" id="KFM64318.1"/>
    </source>
</evidence>
<dbReference type="InterPro" id="IPR036034">
    <property type="entry name" value="PDZ_sf"/>
</dbReference>
<dbReference type="EMBL" id="KK115163">
    <property type="protein sequence ID" value="KFM64318.1"/>
    <property type="molecule type" value="Genomic_DNA"/>
</dbReference>
<evidence type="ECO:0000259" key="1">
    <source>
        <dbReference type="PROSITE" id="PS50106"/>
    </source>
</evidence>
<dbReference type="CDD" id="cd06674">
    <property type="entry name" value="PDZ11_MUPP1-PDZ9_PATJ-like"/>
    <property type="match status" value="1"/>
</dbReference>
<sequence length="134" mass="14764">MRHATHIEAINALRHSVPVVTIRVYRHKETKENSSLIELNVQLYKKPGRGLGLSIVGRDSAPGVYISEVIKGGVADMDGTLMEGDQILEVNGQNLREANQEVAAILLKTTVGNINMKIGRLKCETNLPPKRSMH</sequence>
<proteinExistence type="predicted"/>
<dbReference type="SMART" id="SM00228">
    <property type="entry name" value="PDZ"/>
    <property type="match status" value="1"/>
</dbReference>
<dbReference type="PROSITE" id="PS50106">
    <property type="entry name" value="PDZ"/>
    <property type="match status" value="1"/>
</dbReference>
<feature type="domain" description="PDZ" evidence="1">
    <location>
        <begin position="40"/>
        <end position="122"/>
    </location>
</feature>
<evidence type="ECO:0000313" key="3">
    <source>
        <dbReference type="Proteomes" id="UP000054359"/>
    </source>
</evidence>
<accession>A0A087TGS9</accession>
<dbReference type="Pfam" id="PF00595">
    <property type="entry name" value="PDZ"/>
    <property type="match status" value="1"/>
</dbReference>
<dbReference type="PANTHER" id="PTHR19964">
    <property type="entry name" value="MULTIPLE PDZ DOMAIN PROTEIN"/>
    <property type="match status" value="1"/>
</dbReference>
<dbReference type="PANTHER" id="PTHR19964:SF92">
    <property type="entry name" value="PATJ HOMOLOG"/>
    <property type="match status" value="1"/>
</dbReference>
<gene>
    <name evidence="2" type="ORF">X975_07901</name>
</gene>
<protein>
    <submittedName>
        <fullName evidence="2">Multiple PDZ domain protein</fullName>
    </submittedName>
</protein>
<feature type="non-terminal residue" evidence="2">
    <location>
        <position position="134"/>
    </location>
</feature>
<keyword evidence="3" id="KW-1185">Reference proteome</keyword>
<dbReference type="Proteomes" id="UP000054359">
    <property type="component" value="Unassembled WGS sequence"/>
</dbReference>